<comment type="subunit">
    <text evidence="8">Component of the translation initiation factor 2B (eIF2B) complex which is a heterodecamer of two sets of five different subunits: alpha, beta, gamma, delta and epsilon. Subunits alpha, beta and delta comprise a regulatory subcomplex and subunits epsilon and gamma comprise a catalytic subcomplex. Within the complex, the hexameric regulatory complex resides at the center, with the two heterodimeric catalytic subcomplexes bound on opposite sides.</text>
</comment>
<reference evidence="11" key="2">
    <citation type="journal article" date="2008" name="Genome Biol.">
        <title>Improved genome assembly and evidence-based global gene model set for the chordate Ciona intestinalis: new insight into intron and operon populations.</title>
        <authorList>
            <person name="Satou Y."/>
            <person name="Mineta K."/>
            <person name="Ogasawara M."/>
            <person name="Sasakura Y."/>
            <person name="Shoguchi E."/>
            <person name="Ueno K."/>
            <person name="Yamada L."/>
            <person name="Matsumoto J."/>
            <person name="Wasserscheid J."/>
            <person name="Dewar K."/>
            <person name="Wiley G.B."/>
            <person name="Macmil S.L."/>
            <person name="Roe B.A."/>
            <person name="Zeller R.W."/>
            <person name="Hastings K.E."/>
            <person name="Lemaire P."/>
            <person name="Lindquist E."/>
            <person name="Endo T."/>
            <person name="Hotta K."/>
            <person name="Inaba K."/>
        </authorList>
    </citation>
    <scope>NUCLEOTIDE SEQUENCE [LARGE SCALE GENOMIC DNA]</scope>
    <source>
        <strain evidence="11">wild type</strain>
    </source>
</reference>
<organism evidence="11 12">
    <name type="scientific">Ciona intestinalis</name>
    <name type="common">Transparent sea squirt</name>
    <name type="synonym">Ascidia intestinalis</name>
    <dbReference type="NCBI Taxonomy" id="7719"/>
    <lineage>
        <taxon>Eukaryota</taxon>
        <taxon>Metazoa</taxon>
        <taxon>Chordata</taxon>
        <taxon>Tunicata</taxon>
        <taxon>Ascidiacea</taxon>
        <taxon>Phlebobranchia</taxon>
        <taxon>Cionidae</taxon>
        <taxon>Ciona</taxon>
    </lineage>
</organism>
<feature type="region of interest" description="Disordered" evidence="10">
    <location>
        <begin position="1"/>
        <end position="89"/>
    </location>
</feature>
<dbReference type="Ensembl" id="ENSCINT00000007230.3">
    <property type="protein sequence ID" value="ENSCINP00000007230.3"/>
    <property type="gene ID" value="ENSCING00000014451.2"/>
</dbReference>
<dbReference type="Pfam" id="PF01008">
    <property type="entry name" value="IF-2B"/>
    <property type="match status" value="1"/>
</dbReference>
<dbReference type="HOGENOM" id="CLU_016218_3_3_1"/>
<keyword evidence="3" id="KW-0963">Cytoplasm</keyword>
<dbReference type="InParanoid" id="F7BH80"/>
<evidence type="ECO:0000256" key="10">
    <source>
        <dbReference type="SAM" id="MobiDB-lite"/>
    </source>
</evidence>
<evidence type="ECO:0000313" key="11">
    <source>
        <dbReference type="Ensembl" id="ENSCINP00000007230.3"/>
    </source>
</evidence>
<evidence type="ECO:0000256" key="1">
    <source>
        <dbReference type="ARBA" id="ARBA00004514"/>
    </source>
</evidence>
<dbReference type="Gene3D" id="3.40.50.10470">
    <property type="entry name" value="Translation initiation factor eif-2b, domain 2"/>
    <property type="match status" value="1"/>
</dbReference>
<reference evidence="12" key="1">
    <citation type="journal article" date="2002" name="Science">
        <title>The draft genome of Ciona intestinalis: insights into chordate and vertebrate origins.</title>
        <authorList>
            <person name="Dehal P."/>
            <person name="Satou Y."/>
            <person name="Campbell R.K."/>
            <person name="Chapman J."/>
            <person name="Degnan B."/>
            <person name="De Tomaso A."/>
            <person name="Davidson B."/>
            <person name="Di Gregorio A."/>
            <person name="Gelpke M."/>
            <person name="Goodstein D.M."/>
            <person name="Harafuji N."/>
            <person name="Hastings K.E."/>
            <person name="Ho I."/>
            <person name="Hotta K."/>
            <person name="Huang W."/>
            <person name="Kawashima T."/>
            <person name="Lemaire P."/>
            <person name="Martinez D."/>
            <person name="Meinertzhagen I.A."/>
            <person name="Necula S."/>
            <person name="Nonaka M."/>
            <person name="Putnam N."/>
            <person name="Rash S."/>
            <person name="Saiga H."/>
            <person name="Satake M."/>
            <person name="Terry A."/>
            <person name="Yamada L."/>
            <person name="Wang H.G."/>
            <person name="Awazu S."/>
            <person name="Azumi K."/>
            <person name="Boore J."/>
            <person name="Branno M."/>
            <person name="Chin-Bow S."/>
            <person name="DeSantis R."/>
            <person name="Doyle S."/>
            <person name="Francino P."/>
            <person name="Keys D.N."/>
            <person name="Haga S."/>
            <person name="Hayashi H."/>
            <person name="Hino K."/>
            <person name="Imai K.S."/>
            <person name="Inaba K."/>
            <person name="Kano S."/>
            <person name="Kobayashi K."/>
            <person name="Kobayashi M."/>
            <person name="Lee B.I."/>
            <person name="Makabe K.W."/>
            <person name="Manohar C."/>
            <person name="Matassi G."/>
            <person name="Medina M."/>
            <person name="Mochizuki Y."/>
            <person name="Mount S."/>
            <person name="Morishita T."/>
            <person name="Miura S."/>
            <person name="Nakayama A."/>
            <person name="Nishizaka S."/>
            <person name="Nomoto H."/>
            <person name="Ohta F."/>
            <person name="Oishi K."/>
            <person name="Rigoutsos I."/>
            <person name="Sano M."/>
            <person name="Sasaki A."/>
            <person name="Sasakura Y."/>
            <person name="Shoguchi E."/>
            <person name="Shin-i T."/>
            <person name="Spagnuolo A."/>
            <person name="Stainier D."/>
            <person name="Suzuki M.M."/>
            <person name="Tassy O."/>
            <person name="Takatori N."/>
            <person name="Tokuoka M."/>
            <person name="Yagi K."/>
            <person name="Yoshizaki F."/>
            <person name="Wada S."/>
            <person name="Zhang C."/>
            <person name="Hyatt P.D."/>
            <person name="Larimer F."/>
            <person name="Detter C."/>
            <person name="Doggett N."/>
            <person name="Glavina T."/>
            <person name="Hawkins T."/>
            <person name="Richardson P."/>
            <person name="Lucas S."/>
            <person name="Kohara Y."/>
            <person name="Levine M."/>
            <person name="Satoh N."/>
            <person name="Rokhsar D.S."/>
        </authorList>
    </citation>
    <scope>NUCLEOTIDE SEQUENCE [LARGE SCALE GENOMIC DNA]</scope>
</reference>
<evidence type="ECO:0000256" key="9">
    <source>
        <dbReference type="RuleBase" id="RU003814"/>
    </source>
</evidence>
<evidence type="ECO:0000256" key="5">
    <source>
        <dbReference type="ARBA" id="ARBA00022917"/>
    </source>
</evidence>
<comment type="similarity">
    <text evidence="2 9">Belongs to the eIF-2B alpha/beta/delta subunits family.</text>
</comment>
<reference evidence="11" key="3">
    <citation type="submission" date="2025-08" db="UniProtKB">
        <authorList>
            <consortium name="Ensembl"/>
        </authorList>
    </citation>
    <scope>IDENTIFICATION</scope>
</reference>
<dbReference type="GO" id="GO:0005829">
    <property type="term" value="C:cytosol"/>
    <property type="evidence" value="ECO:0007669"/>
    <property type="project" value="UniProtKB-SubCell"/>
</dbReference>
<evidence type="ECO:0000256" key="4">
    <source>
        <dbReference type="ARBA" id="ARBA00022540"/>
    </source>
</evidence>
<evidence type="ECO:0000256" key="7">
    <source>
        <dbReference type="ARBA" id="ARBA00044356"/>
    </source>
</evidence>
<name>F7BH80_CIOIN</name>
<dbReference type="PANTHER" id="PTHR10233:SF14">
    <property type="entry name" value="TRANSLATION INITIATION FACTOR EIF-2B SUBUNIT DELTA"/>
    <property type="match status" value="1"/>
</dbReference>
<sequence>MNNGDAENLTSEQKKQLKKERRKEKNAQKEKHNIPSKPEGEEPKIEKSKAELRAERRAKQEADRAAKASKKSDQVAANTKQKGPRVPANIQSVINLNKTILKADDPKVQKKAAKKLEKQQVPQRTEGQKKVALFSHLHQYERSLSITKNIGFGKNAIHPAIIRLGLQYAEGTVTGSNARCAALMSAICKLISDYETPPQKELSRHLESKLKPAISFLDQCRPLSVSMGSAIKYIKLQITNIPTGMSDSEAKLRLIKSLREFVHVNIVLAGEAISGYACTKITDGDVVMVFGSSSLITKVLCDAHNAGIKFSVIVVDGRPKLSGRGTLRKLCRVGIKCSYVLVSAASYIMPEVTKVFLGAHGLLSNGYVMGSVGTSMVAMAAKIRGVPVIVCCEAYKFCERVQTDSFVNNEIGDPRDLLVQNKSELTSPLLTNAAWEETDSLKVLHLTYDVTPPDFVAMVVTELGKIPCTSVPVVLRVRSLET</sequence>
<dbReference type="OMA" id="MRDYVIC"/>
<dbReference type="EMBL" id="EAAA01001263">
    <property type="status" value="NOT_ANNOTATED_CDS"/>
    <property type="molecule type" value="Genomic_DNA"/>
</dbReference>
<dbReference type="InterPro" id="IPR000649">
    <property type="entry name" value="IF-2B-related"/>
</dbReference>
<evidence type="ECO:0000256" key="3">
    <source>
        <dbReference type="ARBA" id="ARBA00022490"/>
    </source>
</evidence>
<dbReference type="FunCoup" id="F7BH80">
    <property type="interactions" value="477"/>
</dbReference>
<evidence type="ECO:0000313" key="12">
    <source>
        <dbReference type="Proteomes" id="UP000008144"/>
    </source>
</evidence>
<evidence type="ECO:0000256" key="6">
    <source>
        <dbReference type="ARBA" id="ARBA00044147"/>
    </source>
</evidence>
<evidence type="ECO:0000256" key="8">
    <source>
        <dbReference type="ARBA" id="ARBA00046432"/>
    </source>
</evidence>
<keyword evidence="4" id="KW-0396">Initiation factor</keyword>
<dbReference type="Proteomes" id="UP000008144">
    <property type="component" value="Chromosome 14"/>
</dbReference>
<keyword evidence="5" id="KW-0648">Protein biosynthesis</keyword>
<dbReference type="InterPro" id="IPR042529">
    <property type="entry name" value="IF_2B-like_C"/>
</dbReference>
<dbReference type="STRING" id="7719.ENSCINP00000007230"/>
<feature type="compositionally biased region" description="Polar residues" evidence="10">
    <location>
        <begin position="1"/>
        <end position="11"/>
    </location>
</feature>
<protein>
    <recommendedName>
        <fullName evidence="6">Translation initiation factor eIF2B subunit delta</fullName>
    </recommendedName>
    <alternativeName>
        <fullName evidence="7">eIF2B GDP-GTP exchange factor subunit delta</fullName>
    </alternativeName>
</protein>
<dbReference type="InterPro" id="IPR037171">
    <property type="entry name" value="NagB/RpiA_transferase-like"/>
</dbReference>
<dbReference type="GO" id="GO:0003743">
    <property type="term" value="F:translation initiation factor activity"/>
    <property type="evidence" value="ECO:0000318"/>
    <property type="project" value="GO_Central"/>
</dbReference>
<dbReference type="SUPFAM" id="SSF100950">
    <property type="entry name" value="NagB/RpiA/CoA transferase-like"/>
    <property type="match status" value="1"/>
</dbReference>
<proteinExistence type="inferred from homology"/>
<evidence type="ECO:0000256" key="2">
    <source>
        <dbReference type="ARBA" id="ARBA00007251"/>
    </source>
</evidence>
<dbReference type="PANTHER" id="PTHR10233">
    <property type="entry name" value="TRANSLATION INITIATION FACTOR EIF-2B"/>
    <property type="match status" value="1"/>
</dbReference>
<dbReference type="AlphaFoldDB" id="F7BH80"/>
<reference evidence="11" key="4">
    <citation type="submission" date="2025-09" db="UniProtKB">
        <authorList>
            <consortium name="Ensembl"/>
        </authorList>
    </citation>
    <scope>IDENTIFICATION</scope>
</reference>
<dbReference type="GeneTree" id="ENSGT00550000075009"/>
<feature type="compositionally biased region" description="Basic and acidic residues" evidence="10">
    <location>
        <begin position="23"/>
        <end position="73"/>
    </location>
</feature>
<dbReference type="GO" id="GO:0005851">
    <property type="term" value="C:eukaryotic translation initiation factor 2B complex"/>
    <property type="evidence" value="ECO:0000318"/>
    <property type="project" value="GO_Central"/>
</dbReference>
<keyword evidence="12" id="KW-1185">Reference proteome</keyword>
<comment type="subcellular location">
    <subcellularLocation>
        <location evidence="1">Cytoplasm</location>
        <location evidence="1">Cytosol</location>
    </subcellularLocation>
</comment>
<accession>F7BH80</accession>
<dbReference type="GO" id="GO:0002183">
    <property type="term" value="P:cytoplasmic translational initiation"/>
    <property type="evidence" value="ECO:0000318"/>
    <property type="project" value="GO_Central"/>
</dbReference>